<proteinExistence type="predicted"/>
<sequence>MPAKFIRKIGNKRSGLPGLQHDRATACCEISNHPAGRAIAANPAALLTTVSGFQQRFSGCAAPETAQAASTLDWLRLARFSLKEWQAR</sequence>
<keyword evidence="2" id="KW-1185">Reference proteome</keyword>
<name>A0ABS2BN24_9NEIS</name>
<reference evidence="1 2" key="1">
    <citation type="submission" date="2021-01" db="EMBL/GenBank/DDBJ databases">
        <title>Draft Genome Sequence and Polyhydroxyalkanoate Biosynthetic Potential of Jeongeupia naejangsanensis Type Strain DSM 24253.</title>
        <authorList>
            <person name="Turrini P."/>
            <person name="Artuso I."/>
            <person name="Lugli G.A."/>
            <person name="Frangipani E."/>
            <person name="Ventura M."/>
            <person name="Visca P."/>
        </authorList>
    </citation>
    <scope>NUCLEOTIDE SEQUENCE [LARGE SCALE GENOMIC DNA]</scope>
    <source>
        <strain evidence="1 2">DSM 24253</strain>
    </source>
</reference>
<dbReference type="EMBL" id="JAESND010000007">
    <property type="protein sequence ID" value="MBM3117011.1"/>
    <property type="molecule type" value="Genomic_DNA"/>
</dbReference>
<protein>
    <submittedName>
        <fullName evidence="1">Uncharacterized protein</fullName>
    </submittedName>
</protein>
<evidence type="ECO:0000313" key="1">
    <source>
        <dbReference type="EMBL" id="MBM3117011.1"/>
    </source>
</evidence>
<accession>A0ABS2BN24</accession>
<comment type="caution">
    <text evidence="1">The sequence shown here is derived from an EMBL/GenBank/DDBJ whole genome shotgun (WGS) entry which is preliminary data.</text>
</comment>
<evidence type="ECO:0000313" key="2">
    <source>
        <dbReference type="Proteomes" id="UP000809431"/>
    </source>
</evidence>
<gene>
    <name evidence="1" type="ORF">JMJ54_14340</name>
</gene>
<organism evidence="1 2">
    <name type="scientific">Jeongeupia naejangsanensis</name>
    <dbReference type="NCBI Taxonomy" id="613195"/>
    <lineage>
        <taxon>Bacteria</taxon>
        <taxon>Pseudomonadati</taxon>
        <taxon>Pseudomonadota</taxon>
        <taxon>Betaproteobacteria</taxon>
        <taxon>Neisseriales</taxon>
        <taxon>Chitinibacteraceae</taxon>
        <taxon>Jeongeupia</taxon>
    </lineage>
</organism>
<dbReference type="Proteomes" id="UP000809431">
    <property type="component" value="Unassembled WGS sequence"/>
</dbReference>
<dbReference type="RefSeq" id="WP_203539236.1">
    <property type="nucleotide sequence ID" value="NZ_JAESND010000007.1"/>
</dbReference>